<dbReference type="EMBL" id="QGDO01000001">
    <property type="protein sequence ID" value="PWJ44559.1"/>
    <property type="molecule type" value="Genomic_DNA"/>
</dbReference>
<dbReference type="PANTHER" id="PTHR47466:SF1">
    <property type="entry name" value="METALLOPROTEASE MEP1 (AFU_ORTHOLOGUE AFUA_1G07730)-RELATED"/>
    <property type="match status" value="1"/>
</dbReference>
<dbReference type="NCBIfam" id="TIGR04183">
    <property type="entry name" value="Por_Secre_tail"/>
    <property type="match status" value="1"/>
</dbReference>
<dbReference type="RefSeq" id="WP_109616045.1">
    <property type="nucleotide sequence ID" value="NZ_QGDO01000001.1"/>
</dbReference>
<evidence type="ECO:0000256" key="5">
    <source>
        <dbReference type="ARBA" id="ARBA00022801"/>
    </source>
</evidence>
<dbReference type="InterPro" id="IPR003961">
    <property type="entry name" value="FN3_dom"/>
</dbReference>
<dbReference type="CDD" id="cd00063">
    <property type="entry name" value="FN3"/>
    <property type="match status" value="1"/>
</dbReference>
<keyword evidence="5" id="KW-0378">Hydrolase</keyword>
<keyword evidence="3" id="KW-0479">Metal-binding</keyword>
<keyword evidence="7" id="KW-0482">Metalloprotease</keyword>
<dbReference type="GO" id="GO:0046872">
    <property type="term" value="F:metal ion binding"/>
    <property type="evidence" value="ECO:0007669"/>
    <property type="project" value="UniProtKB-KW"/>
</dbReference>
<reference evidence="11 12" key="1">
    <citation type="submission" date="2018-03" db="EMBL/GenBank/DDBJ databases">
        <title>Genomic Encyclopedia of Archaeal and Bacterial Type Strains, Phase II (KMG-II): from individual species to whole genera.</title>
        <authorList>
            <person name="Goeker M."/>
        </authorList>
    </citation>
    <scope>NUCLEOTIDE SEQUENCE [LARGE SCALE GENOMIC DNA]</scope>
    <source>
        <strain evidence="11 12">DSM 28229</strain>
    </source>
</reference>
<dbReference type="GO" id="GO:0006508">
    <property type="term" value="P:proteolysis"/>
    <property type="evidence" value="ECO:0007669"/>
    <property type="project" value="UniProtKB-KW"/>
</dbReference>
<keyword evidence="8" id="KW-1015">Disulfide bond</keyword>
<sequence>MKISSSFLLTLLWGYTLFSISFLAEAQHADHRCVTYERDLAKRADFHMKSMSFFDRWVTVNKIAVRSSFRTQSESITSSNPLRLQVIFHIIHNGEVEGIGTNIRDDQVYSQLEAMNEDFHLRTAEAENIPDVFKDVATTIPIEFVPAAFDPNGNPLDELGINRVLSDQSSWSFNSLDQVLIPQIIWDTEKYLNVFVARFNNSDLGYAFYPTGTSIDDIDNVNHVFGSQFRDGLVMSYLALGSNFTSYGDRFDLYEDFEYGHTASHEVGHYLGLHHIWGYSDNSNCEPENDDFCEDTPSQSSSNLDIGSPCAFPGPDRCDDDDLPDMFMNFMDYSLDVCMSMFTLDQKERMFTVLENSPRRKTLGKGVPLADISLEVRVDERNERTILWSNNGETDEDTGYLVVRKRFNTEEVRYLTFMDRAEGVFVDSDFLERAEEYYYQVFAVNTSGYSKPSISIDATGSPITSSDDFYTPSLELIIGPNPSTGTVSLSGSVICIGKEFHFALYNTKGQLVLEKSVLPNSETVSLNLEHLPKGIYLLKTLSENSQVKRIVLQ</sequence>
<keyword evidence="2" id="KW-0645">Protease</keyword>
<dbReference type="InterPro" id="IPR008754">
    <property type="entry name" value="Peptidase_M43"/>
</dbReference>
<dbReference type="AlphaFoldDB" id="A0A315ZH94"/>
<dbReference type="OrthoDB" id="6278496at2"/>
<organism evidence="11 12">
    <name type="scientific">Sediminitomix flava</name>
    <dbReference type="NCBI Taxonomy" id="379075"/>
    <lineage>
        <taxon>Bacteria</taxon>
        <taxon>Pseudomonadati</taxon>
        <taxon>Bacteroidota</taxon>
        <taxon>Cytophagia</taxon>
        <taxon>Cytophagales</taxon>
        <taxon>Flammeovirgaceae</taxon>
        <taxon>Sediminitomix</taxon>
    </lineage>
</organism>
<evidence type="ECO:0000313" key="11">
    <source>
        <dbReference type="EMBL" id="PWJ44559.1"/>
    </source>
</evidence>
<dbReference type="InterPro" id="IPR026444">
    <property type="entry name" value="Secre_tail"/>
</dbReference>
<dbReference type="Proteomes" id="UP000245535">
    <property type="component" value="Unassembled WGS sequence"/>
</dbReference>
<dbReference type="Gene3D" id="3.40.390.10">
    <property type="entry name" value="Collagenase (Catalytic Domain)"/>
    <property type="match status" value="1"/>
</dbReference>
<evidence type="ECO:0000256" key="7">
    <source>
        <dbReference type="ARBA" id="ARBA00023049"/>
    </source>
</evidence>
<proteinExistence type="inferred from homology"/>
<comment type="caution">
    <text evidence="11">The sequence shown here is derived from an EMBL/GenBank/DDBJ whole genome shotgun (WGS) entry which is preliminary data.</text>
</comment>
<accession>A0A315ZH94</accession>
<keyword evidence="6" id="KW-0862">Zinc</keyword>
<evidence type="ECO:0000256" key="6">
    <source>
        <dbReference type="ARBA" id="ARBA00022833"/>
    </source>
</evidence>
<dbReference type="InterPro" id="IPR024079">
    <property type="entry name" value="MetalloPept_cat_dom_sf"/>
</dbReference>
<evidence type="ECO:0000256" key="2">
    <source>
        <dbReference type="ARBA" id="ARBA00022670"/>
    </source>
</evidence>
<dbReference type="SUPFAM" id="SSF55486">
    <property type="entry name" value="Metalloproteases ('zincins'), catalytic domain"/>
    <property type="match status" value="1"/>
</dbReference>
<evidence type="ECO:0000313" key="12">
    <source>
        <dbReference type="Proteomes" id="UP000245535"/>
    </source>
</evidence>
<dbReference type="InterPro" id="IPR036116">
    <property type="entry name" value="FN3_sf"/>
</dbReference>
<protein>
    <submittedName>
        <fullName evidence="11">Putative secreted protein (Por secretion system target)</fullName>
    </submittedName>
</protein>
<dbReference type="PANTHER" id="PTHR47466">
    <property type="match status" value="1"/>
</dbReference>
<keyword evidence="4" id="KW-0732">Signal</keyword>
<dbReference type="Pfam" id="PF05572">
    <property type="entry name" value="Peptidase_M43"/>
    <property type="match status" value="1"/>
</dbReference>
<dbReference type="SUPFAM" id="SSF49265">
    <property type="entry name" value="Fibronectin type III"/>
    <property type="match status" value="1"/>
</dbReference>
<comment type="similarity">
    <text evidence="1">Belongs to the peptidase M43B family.</text>
</comment>
<evidence type="ECO:0000259" key="10">
    <source>
        <dbReference type="Pfam" id="PF18962"/>
    </source>
</evidence>
<evidence type="ECO:0000256" key="1">
    <source>
        <dbReference type="ARBA" id="ARBA00008721"/>
    </source>
</evidence>
<name>A0A315ZH94_SEDFL</name>
<gene>
    <name evidence="11" type="ORF">BC781_101930</name>
</gene>
<evidence type="ECO:0000259" key="9">
    <source>
        <dbReference type="Pfam" id="PF05572"/>
    </source>
</evidence>
<dbReference type="Pfam" id="PF18962">
    <property type="entry name" value="Por_Secre_tail"/>
    <property type="match status" value="1"/>
</dbReference>
<evidence type="ECO:0000256" key="3">
    <source>
        <dbReference type="ARBA" id="ARBA00022723"/>
    </source>
</evidence>
<feature type="domain" description="Peptidase M43 pregnancy-associated plasma-A" evidence="9">
    <location>
        <begin position="260"/>
        <end position="355"/>
    </location>
</feature>
<dbReference type="GO" id="GO:0008237">
    <property type="term" value="F:metallopeptidase activity"/>
    <property type="evidence" value="ECO:0007669"/>
    <property type="project" value="UniProtKB-KW"/>
</dbReference>
<keyword evidence="12" id="KW-1185">Reference proteome</keyword>
<feature type="domain" description="Secretion system C-terminal sorting" evidence="10">
    <location>
        <begin position="480"/>
        <end position="551"/>
    </location>
</feature>
<evidence type="ECO:0000256" key="4">
    <source>
        <dbReference type="ARBA" id="ARBA00022729"/>
    </source>
</evidence>
<evidence type="ECO:0000256" key="8">
    <source>
        <dbReference type="ARBA" id="ARBA00023157"/>
    </source>
</evidence>